<dbReference type="PANTHER" id="PTHR31352">
    <property type="entry name" value="BETA-AMYLASE 1, CHLOROPLASTIC"/>
    <property type="match status" value="1"/>
</dbReference>
<dbReference type="SUPFAM" id="SSF51445">
    <property type="entry name" value="(Trans)glycosidases"/>
    <property type="match status" value="1"/>
</dbReference>
<dbReference type="PRINTS" id="PR00750">
    <property type="entry name" value="BETAAMYLASE"/>
</dbReference>
<reference evidence="5 6" key="1">
    <citation type="journal article" date="2019" name="G3 (Bethesda)">
        <title>Sequencing of a Wild Apple (Malus baccata) Genome Unravels the Differences Between Cultivated and Wild Apple Species Regarding Disease Resistance and Cold Tolerance.</title>
        <authorList>
            <person name="Chen X."/>
        </authorList>
    </citation>
    <scope>NUCLEOTIDE SEQUENCE [LARGE SCALE GENOMIC DNA]</scope>
    <source>
        <strain evidence="6">cv. Shandingzi</strain>
        <tissue evidence="5">Leaves</tissue>
    </source>
</reference>
<evidence type="ECO:0000256" key="4">
    <source>
        <dbReference type="RuleBase" id="RU000509"/>
    </source>
</evidence>
<comment type="similarity">
    <text evidence="1 4">Belongs to the glycosyl hydrolase 14 family.</text>
</comment>
<dbReference type="GO" id="GO:0016161">
    <property type="term" value="F:beta-amylase activity"/>
    <property type="evidence" value="ECO:0007669"/>
    <property type="project" value="UniProtKB-EC"/>
</dbReference>
<dbReference type="Pfam" id="PF01373">
    <property type="entry name" value="Glyco_hydro_14"/>
    <property type="match status" value="1"/>
</dbReference>
<evidence type="ECO:0000256" key="3">
    <source>
        <dbReference type="ARBA" id="ARBA00023326"/>
    </source>
</evidence>
<evidence type="ECO:0000256" key="2">
    <source>
        <dbReference type="ARBA" id="ARBA00023277"/>
    </source>
</evidence>
<keyword evidence="2 4" id="KW-0119">Carbohydrate metabolism</keyword>
<dbReference type="PANTHER" id="PTHR31352:SF47">
    <property type="entry name" value="BETA-AMYLASE 7"/>
    <property type="match status" value="1"/>
</dbReference>
<comment type="caution">
    <text evidence="5">The sequence shown here is derived from an EMBL/GenBank/DDBJ whole genome shotgun (WGS) entry which is preliminary data.</text>
</comment>
<protein>
    <recommendedName>
        <fullName evidence="4">Beta-amylase</fullName>
        <ecNumber evidence="4">3.2.1.2</ecNumber>
    </recommendedName>
</protein>
<dbReference type="STRING" id="106549.A0A540MWE3"/>
<gene>
    <name evidence="5" type="ORF">C1H46_011283</name>
</gene>
<dbReference type="Proteomes" id="UP000315295">
    <property type="component" value="Unassembled WGS sequence"/>
</dbReference>
<evidence type="ECO:0000256" key="1">
    <source>
        <dbReference type="ARBA" id="ARBA00005652"/>
    </source>
</evidence>
<dbReference type="InterPro" id="IPR001554">
    <property type="entry name" value="Glyco_hydro_14"/>
</dbReference>
<comment type="catalytic activity">
    <reaction evidence="4">
        <text>Hydrolysis of (1-&gt;4)-alpha-D-glucosidic linkages in polysaccharides so as to remove successive maltose units from the non-reducing ends of the chains.</text>
        <dbReference type="EC" id="3.2.1.2"/>
    </reaction>
</comment>
<keyword evidence="6" id="KW-1185">Reference proteome</keyword>
<dbReference type="EC" id="3.2.1.2" evidence="4"/>
<dbReference type="AlphaFoldDB" id="A0A540MWE3"/>
<keyword evidence="3 4" id="KW-0624">Polysaccharide degradation</keyword>
<dbReference type="EMBL" id="VIEB01000161">
    <property type="protein sequence ID" value="TQE03112.1"/>
    <property type="molecule type" value="Genomic_DNA"/>
</dbReference>
<keyword evidence="4" id="KW-0378">Hydrolase</keyword>
<sequence>MFISDNVKTKIPLFNWSLLSVFQVGTVKRRQTILHALCANEVSLRSAPLPLHRFILLYFESKPNTAYPNFLYPFIPSSSTSSPMLHRESKPKGAHPNQFRVWLWKEMEIGDNDWSSSVWMIPVQRWFSTLMICRVLALNFARTVHPVCTPDAPDISNKVSLDGLLKQLRVLKSVMVDWWWGIVEGYGTHEYNWNGYKRLFQMVRDLKIKLHACFI</sequence>
<dbReference type="GO" id="GO:0000272">
    <property type="term" value="P:polysaccharide catabolic process"/>
    <property type="evidence" value="ECO:0007669"/>
    <property type="project" value="UniProtKB-KW"/>
</dbReference>
<keyword evidence="4" id="KW-0326">Glycosidase</keyword>
<proteinExistence type="inferred from homology"/>
<organism evidence="5 6">
    <name type="scientific">Malus baccata</name>
    <name type="common">Siberian crab apple</name>
    <name type="synonym">Pyrus baccata</name>
    <dbReference type="NCBI Taxonomy" id="106549"/>
    <lineage>
        <taxon>Eukaryota</taxon>
        <taxon>Viridiplantae</taxon>
        <taxon>Streptophyta</taxon>
        <taxon>Embryophyta</taxon>
        <taxon>Tracheophyta</taxon>
        <taxon>Spermatophyta</taxon>
        <taxon>Magnoliopsida</taxon>
        <taxon>eudicotyledons</taxon>
        <taxon>Gunneridae</taxon>
        <taxon>Pentapetalae</taxon>
        <taxon>rosids</taxon>
        <taxon>fabids</taxon>
        <taxon>Rosales</taxon>
        <taxon>Rosaceae</taxon>
        <taxon>Amygdaloideae</taxon>
        <taxon>Maleae</taxon>
        <taxon>Malus</taxon>
    </lineage>
</organism>
<dbReference type="Gene3D" id="3.20.20.80">
    <property type="entry name" value="Glycosidases"/>
    <property type="match status" value="1"/>
</dbReference>
<accession>A0A540MWE3</accession>
<dbReference type="InterPro" id="IPR017853">
    <property type="entry name" value="GH"/>
</dbReference>
<name>A0A540MWE3_MALBA</name>
<evidence type="ECO:0000313" key="5">
    <source>
        <dbReference type="EMBL" id="TQE03112.1"/>
    </source>
</evidence>
<evidence type="ECO:0000313" key="6">
    <source>
        <dbReference type="Proteomes" id="UP000315295"/>
    </source>
</evidence>